<name>A0A1G6MKS9_9PSEU</name>
<evidence type="ECO:0000256" key="3">
    <source>
        <dbReference type="ARBA" id="ARBA00023125"/>
    </source>
</evidence>
<dbReference type="GO" id="GO:0006355">
    <property type="term" value="P:regulation of DNA-templated transcription"/>
    <property type="evidence" value="ECO:0007669"/>
    <property type="project" value="InterPro"/>
</dbReference>
<evidence type="ECO:0000256" key="4">
    <source>
        <dbReference type="ARBA" id="ARBA00023163"/>
    </source>
</evidence>
<dbReference type="PANTHER" id="PTHR35807:SF1">
    <property type="entry name" value="TRANSCRIPTIONAL REGULATOR REDD"/>
    <property type="match status" value="1"/>
</dbReference>
<dbReference type="CDD" id="cd15831">
    <property type="entry name" value="BTAD"/>
    <property type="match status" value="1"/>
</dbReference>
<dbReference type="AlphaFoldDB" id="A0A1G6MKS9"/>
<dbReference type="STRING" id="530584.SAMN05421630_102557"/>
<dbReference type="Proteomes" id="UP000199494">
    <property type="component" value="Unassembled WGS sequence"/>
</dbReference>
<evidence type="ECO:0000313" key="5">
    <source>
        <dbReference type="EMBL" id="SDC55565.1"/>
    </source>
</evidence>
<dbReference type="PROSITE" id="PS51755">
    <property type="entry name" value="OMPR_PHOB"/>
    <property type="match status" value="1"/>
</dbReference>
<sequence>MEMGVLGPLSVTVNGVNCAPSAPKLRSVLAMLLVDAGQVVPVSSLMRELWDDAPPVSGLTTLQTYILNVRRLFGSITGLTPAEVSKEILVTKAGGYLLQTAARALDVHRYHALVGTGREALSDGQDKVGVRRMTDALRVWRGPALVDVPVGRVLESKRRQFEESRLVVLEYLVDAELRLGMYREVLTELAALTVENPLHEGMHAQYMRALYSSGRRAQALEVFRRLRTDLVDELGLEPGPAVQRLHQAILNADDNVDVYLQVGRPLGDIIRTSASGYARPY</sequence>
<dbReference type="EMBL" id="FMZE01000002">
    <property type="protein sequence ID" value="SDC55565.1"/>
    <property type="molecule type" value="Genomic_DNA"/>
</dbReference>
<dbReference type="SMART" id="SM01043">
    <property type="entry name" value="BTAD"/>
    <property type="match status" value="1"/>
</dbReference>
<keyword evidence="4" id="KW-0804">Transcription</keyword>
<dbReference type="InterPro" id="IPR051677">
    <property type="entry name" value="AfsR-DnrI-RedD_regulator"/>
</dbReference>
<evidence type="ECO:0000313" key="6">
    <source>
        <dbReference type="Proteomes" id="UP000199494"/>
    </source>
</evidence>
<dbReference type="PANTHER" id="PTHR35807">
    <property type="entry name" value="TRANSCRIPTIONAL REGULATOR REDD-RELATED"/>
    <property type="match status" value="1"/>
</dbReference>
<dbReference type="GO" id="GO:0000160">
    <property type="term" value="P:phosphorelay signal transduction system"/>
    <property type="evidence" value="ECO:0007669"/>
    <property type="project" value="InterPro"/>
</dbReference>
<dbReference type="InterPro" id="IPR011990">
    <property type="entry name" value="TPR-like_helical_dom_sf"/>
</dbReference>
<protein>
    <submittedName>
        <fullName evidence="5">DNA-binding transcriptional activator of the SARP family</fullName>
    </submittedName>
</protein>
<keyword evidence="3 5" id="KW-0238">DNA-binding</keyword>
<dbReference type="GO" id="GO:0003677">
    <property type="term" value="F:DNA binding"/>
    <property type="evidence" value="ECO:0007669"/>
    <property type="project" value="UniProtKB-UniRule"/>
</dbReference>
<dbReference type="Gene3D" id="1.10.10.10">
    <property type="entry name" value="Winged helix-like DNA-binding domain superfamily/Winged helix DNA-binding domain"/>
    <property type="match status" value="1"/>
</dbReference>
<dbReference type="InterPro" id="IPR036388">
    <property type="entry name" value="WH-like_DNA-bd_sf"/>
</dbReference>
<keyword evidence="2" id="KW-0805">Transcription regulation</keyword>
<dbReference type="SMART" id="SM00862">
    <property type="entry name" value="Trans_reg_C"/>
    <property type="match status" value="1"/>
</dbReference>
<dbReference type="InterPro" id="IPR001867">
    <property type="entry name" value="OmpR/PhoB-type_DNA-bd"/>
</dbReference>
<dbReference type="InterPro" id="IPR016032">
    <property type="entry name" value="Sig_transdc_resp-reg_C-effctor"/>
</dbReference>
<evidence type="ECO:0000256" key="2">
    <source>
        <dbReference type="ARBA" id="ARBA00023015"/>
    </source>
</evidence>
<accession>A0A1G6MKS9</accession>
<dbReference type="Pfam" id="PF03704">
    <property type="entry name" value="BTAD"/>
    <property type="match status" value="1"/>
</dbReference>
<comment type="similarity">
    <text evidence="1">Belongs to the AfsR/DnrI/RedD regulatory family.</text>
</comment>
<reference evidence="5 6" key="1">
    <citation type="submission" date="2016-10" db="EMBL/GenBank/DDBJ databases">
        <authorList>
            <person name="de Groot N.N."/>
        </authorList>
    </citation>
    <scope>NUCLEOTIDE SEQUENCE [LARGE SCALE GENOMIC DNA]</scope>
    <source>
        <strain evidence="5 6">CGMCC 4.5506</strain>
    </source>
</reference>
<dbReference type="InterPro" id="IPR005158">
    <property type="entry name" value="BTAD"/>
</dbReference>
<dbReference type="Gene3D" id="1.25.40.10">
    <property type="entry name" value="Tetratricopeptide repeat domain"/>
    <property type="match status" value="1"/>
</dbReference>
<gene>
    <name evidence="5" type="ORF">SAMN05421630_102557</name>
</gene>
<evidence type="ECO:0000256" key="1">
    <source>
        <dbReference type="ARBA" id="ARBA00005820"/>
    </source>
</evidence>
<proteinExistence type="inferred from homology"/>
<dbReference type="OrthoDB" id="3208838at2"/>
<dbReference type="SUPFAM" id="SSF46894">
    <property type="entry name" value="C-terminal effector domain of the bipartite response regulators"/>
    <property type="match status" value="1"/>
</dbReference>
<dbReference type="SUPFAM" id="SSF48452">
    <property type="entry name" value="TPR-like"/>
    <property type="match status" value="1"/>
</dbReference>
<keyword evidence="6" id="KW-1185">Reference proteome</keyword>
<organism evidence="5 6">
    <name type="scientific">Prauserella marina</name>
    <dbReference type="NCBI Taxonomy" id="530584"/>
    <lineage>
        <taxon>Bacteria</taxon>
        <taxon>Bacillati</taxon>
        <taxon>Actinomycetota</taxon>
        <taxon>Actinomycetes</taxon>
        <taxon>Pseudonocardiales</taxon>
        <taxon>Pseudonocardiaceae</taxon>
        <taxon>Prauserella</taxon>
    </lineage>
</organism>